<dbReference type="Proteomes" id="UP001187192">
    <property type="component" value="Unassembled WGS sequence"/>
</dbReference>
<name>A0AA88AP95_FICCA</name>
<gene>
    <name evidence="9" type="ORF">TIFTF001_025524</name>
</gene>
<reference evidence="9" key="1">
    <citation type="submission" date="2023-07" db="EMBL/GenBank/DDBJ databases">
        <title>draft genome sequence of fig (Ficus carica).</title>
        <authorList>
            <person name="Takahashi T."/>
            <person name="Nishimura K."/>
        </authorList>
    </citation>
    <scope>NUCLEOTIDE SEQUENCE</scope>
</reference>
<organism evidence="9 10">
    <name type="scientific">Ficus carica</name>
    <name type="common">Common fig</name>
    <dbReference type="NCBI Taxonomy" id="3494"/>
    <lineage>
        <taxon>Eukaryota</taxon>
        <taxon>Viridiplantae</taxon>
        <taxon>Streptophyta</taxon>
        <taxon>Embryophyta</taxon>
        <taxon>Tracheophyta</taxon>
        <taxon>Spermatophyta</taxon>
        <taxon>Magnoliopsida</taxon>
        <taxon>eudicotyledons</taxon>
        <taxon>Gunneridae</taxon>
        <taxon>Pentapetalae</taxon>
        <taxon>rosids</taxon>
        <taxon>fabids</taxon>
        <taxon>Rosales</taxon>
        <taxon>Moraceae</taxon>
        <taxon>Ficeae</taxon>
        <taxon>Ficus</taxon>
    </lineage>
</organism>
<dbReference type="InterPro" id="IPR001471">
    <property type="entry name" value="AP2/ERF_dom"/>
</dbReference>
<comment type="caution">
    <text evidence="9">The sequence shown here is derived from an EMBL/GenBank/DDBJ whole genome shotgun (WGS) entry which is preliminary data.</text>
</comment>
<dbReference type="InterPro" id="IPR016177">
    <property type="entry name" value="DNA-bd_dom_sf"/>
</dbReference>
<dbReference type="Pfam" id="PF00847">
    <property type="entry name" value="AP2"/>
    <property type="match status" value="1"/>
</dbReference>
<protein>
    <recommendedName>
        <fullName evidence="8">AP2/ERF domain-containing protein</fullName>
    </recommendedName>
</protein>
<dbReference type="FunFam" id="3.30.730.10:FF:000001">
    <property type="entry name" value="Ethylene-responsive transcription factor 2"/>
    <property type="match status" value="1"/>
</dbReference>
<dbReference type="AlphaFoldDB" id="A0AA88AP95"/>
<dbReference type="PROSITE" id="PS51032">
    <property type="entry name" value="AP2_ERF"/>
    <property type="match status" value="1"/>
</dbReference>
<dbReference type="GO" id="GO:0003677">
    <property type="term" value="F:DNA binding"/>
    <property type="evidence" value="ECO:0007669"/>
    <property type="project" value="UniProtKB-KW"/>
</dbReference>
<dbReference type="Gene3D" id="3.30.730.10">
    <property type="entry name" value="AP2/ERF domain"/>
    <property type="match status" value="1"/>
</dbReference>
<evidence type="ECO:0000256" key="2">
    <source>
        <dbReference type="ARBA" id="ARBA00023015"/>
    </source>
</evidence>
<keyword evidence="3" id="KW-0238">DNA-binding</keyword>
<accession>A0AA88AP95</accession>
<evidence type="ECO:0000313" key="10">
    <source>
        <dbReference type="Proteomes" id="UP001187192"/>
    </source>
</evidence>
<dbReference type="PRINTS" id="PR00367">
    <property type="entry name" value="ETHRSPELEMNT"/>
</dbReference>
<keyword evidence="5" id="KW-0539">Nucleus</keyword>
<evidence type="ECO:0000259" key="8">
    <source>
        <dbReference type="PROSITE" id="PS51032"/>
    </source>
</evidence>
<dbReference type="InterPro" id="IPR044808">
    <property type="entry name" value="ERF_plant"/>
</dbReference>
<evidence type="ECO:0000256" key="1">
    <source>
        <dbReference type="ARBA" id="ARBA00004123"/>
    </source>
</evidence>
<dbReference type="InterPro" id="IPR036955">
    <property type="entry name" value="AP2/ERF_dom_sf"/>
</dbReference>
<keyword evidence="4" id="KW-0804">Transcription</keyword>
<comment type="subcellular location">
    <subcellularLocation>
        <location evidence="1">Nucleus</location>
    </subcellularLocation>
</comment>
<evidence type="ECO:0000313" key="9">
    <source>
        <dbReference type="EMBL" id="GMN56405.1"/>
    </source>
</evidence>
<dbReference type="SMART" id="SM00380">
    <property type="entry name" value="AP2"/>
    <property type="match status" value="1"/>
</dbReference>
<comment type="similarity">
    <text evidence="6">Belongs to the AP2/ERF transcription factor family. ERF subfamily.</text>
</comment>
<dbReference type="SUPFAM" id="SSF54171">
    <property type="entry name" value="DNA-binding domain"/>
    <property type="match status" value="1"/>
</dbReference>
<dbReference type="GO" id="GO:0009873">
    <property type="term" value="P:ethylene-activated signaling pathway"/>
    <property type="evidence" value="ECO:0007669"/>
    <property type="project" value="InterPro"/>
</dbReference>
<dbReference type="GO" id="GO:0003700">
    <property type="term" value="F:DNA-binding transcription factor activity"/>
    <property type="evidence" value="ECO:0007669"/>
    <property type="project" value="InterPro"/>
</dbReference>
<feature type="compositionally biased region" description="Polar residues" evidence="7">
    <location>
        <begin position="210"/>
        <end position="220"/>
    </location>
</feature>
<evidence type="ECO:0000256" key="4">
    <source>
        <dbReference type="ARBA" id="ARBA00023163"/>
    </source>
</evidence>
<feature type="domain" description="AP2/ERF" evidence="8">
    <location>
        <begin position="131"/>
        <end position="189"/>
    </location>
</feature>
<keyword evidence="10" id="KW-1185">Reference proteome</keyword>
<dbReference type="GO" id="GO:0005634">
    <property type="term" value="C:nucleus"/>
    <property type="evidence" value="ECO:0007669"/>
    <property type="project" value="UniProtKB-SubCell"/>
</dbReference>
<dbReference type="PANTHER" id="PTHR31190:SF287">
    <property type="entry name" value="DEVELOPMENT RELATED ERF PROTEIN"/>
    <property type="match status" value="1"/>
</dbReference>
<evidence type="ECO:0000256" key="3">
    <source>
        <dbReference type="ARBA" id="ARBA00023125"/>
    </source>
</evidence>
<evidence type="ECO:0000256" key="6">
    <source>
        <dbReference type="ARBA" id="ARBA00024343"/>
    </source>
</evidence>
<evidence type="ECO:0000256" key="7">
    <source>
        <dbReference type="SAM" id="MobiDB-lite"/>
    </source>
</evidence>
<dbReference type="CDD" id="cd00018">
    <property type="entry name" value="AP2"/>
    <property type="match status" value="1"/>
</dbReference>
<sequence>MTSCSESDFALLDAIRENLLCDDQIFDNSFDFSDSPVYSRSSSFSDIILSENWSANLPFKEDDTDDMVVYGAIQNAANSGWSPSADEDNSPVKTEGSVDDFQDVAAARGNDAPAVKAREADAPSQKGRNLNFRGVRRRPWGKYAAEIRDPKKNGKRIWLGTYETPEDAALAYDRAAFDMRGAKAKLNFPHLIGSEAREPVRITPKRRSPEPSSSLETCSPNPAKKGHVGVGSPDSIESGDYDWLINWEQ</sequence>
<dbReference type="PANTHER" id="PTHR31190">
    <property type="entry name" value="DNA-BINDING DOMAIN"/>
    <property type="match status" value="1"/>
</dbReference>
<proteinExistence type="inferred from homology"/>
<evidence type="ECO:0000256" key="5">
    <source>
        <dbReference type="ARBA" id="ARBA00023242"/>
    </source>
</evidence>
<keyword evidence="2" id="KW-0805">Transcription regulation</keyword>
<dbReference type="EMBL" id="BTGU01000063">
    <property type="protein sequence ID" value="GMN56405.1"/>
    <property type="molecule type" value="Genomic_DNA"/>
</dbReference>
<feature type="region of interest" description="Disordered" evidence="7">
    <location>
        <begin position="195"/>
        <end position="241"/>
    </location>
</feature>